<proteinExistence type="predicted"/>
<dbReference type="AlphaFoldDB" id="A0A4Q7V8R3"/>
<sequence length="117" mass="13432">MHVDEFIKMNASERSAKYSQLTPFRDAIIKLKNEGFSERKILEFLALNDVVVNQSTLHRFVKRHADNEPQKKSVNTVARQRQAPGAESKREPQKPIDPAKPSWVPDHINVDELLSKT</sequence>
<name>A0A4Q7V8R3_9BURK</name>
<comment type="caution">
    <text evidence="2">The sequence shown here is derived from an EMBL/GenBank/DDBJ whole genome shotgun (WGS) entry which is preliminary data.</text>
</comment>
<evidence type="ECO:0000313" key="3">
    <source>
        <dbReference type="Proteomes" id="UP000293398"/>
    </source>
</evidence>
<feature type="compositionally biased region" description="Basic and acidic residues" evidence="1">
    <location>
        <begin position="108"/>
        <end position="117"/>
    </location>
</feature>
<dbReference type="EMBL" id="SHKO01000007">
    <property type="protein sequence ID" value="RZT91042.1"/>
    <property type="molecule type" value="Genomic_DNA"/>
</dbReference>
<dbReference type="OrthoDB" id="8685276at2"/>
<feature type="region of interest" description="Disordered" evidence="1">
    <location>
        <begin position="62"/>
        <end position="117"/>
    </location>
</feature>
<evidence type="ECO:0000313" key="2">
    <source>
        <dbReference type="EMBL" id="RZT91042.1"/>
    </source>
</evidence>
<evidence type="ECO:0000256" key="1">
    <source>
        <dbReference type="SAM" id="MobiDB-lite"/>
    </source>
</evidence>
<reference evidence="2 3" key="1">
    <citation type="submission" date="2019-02" db="EMBL/GenBank/DDBJ databases">
        <title>Genomic Encyclopedia of Type Strains, Phase IV (KMG-IV): sequencing the most valuable type-strain genomes for metagenomic binning, comparative biology and taxonomic classification.</title>
        <authorList>
            <person name="Goeker M."/>
        </authorList>
    </citation>
    <scope>NUCLEOTIDE SEQUENCE [LARGE SCALE GENOMIC DNA]</scope>
    <source>
        <strain evidence="2 3">DSM 23814</strain>
    </source>
</reference>
<protein>
    <submittedName>
        <fullName evidence="2">Uncharacterized protein</fullName>
    </submittedName>
</protein>
<accession>A0A4Q7V8R3</accession>
<dbReference type="RefSeq" id="WP_130305314.1">
    <property type="nucleotide sequence ID" value="NZ_SHKO01000007.1"/>
</dbReference>
<dbReference type="Proteomes" id="UP000293398">
    <property type="component" value="Unassembled WGS sequence"/>
</dbReference>
<gene>
    <name evidence="2" type="ORF">EV681_4565</name>
</gene>
<keyword evidence="3" id="KW-1185">Reference proteome</keyword>
<organism evidence="2 3">
    <name type="scientific">Advenella incenata</name>
    <dbReference type="NCBI Taxonomy" id="267800"/>
    <lineage>
        <taxon>Bacteria</taxon>
        <taxon>Pseudomonadati</taxon>
        <taxon>Pseudomonadota</taxon>
        <taxon>Betaproteobacteria</taxon>
        <taxon>Burkholderiales</taxon>
        <taxon>Alcaligenaceae</taxon>
    </lineage>
</organism>